<keyword evidence="8" id="KW-1185">Reference proteome</keyword>
<evidence type="ECO:0000259" key="5">
    <source>
        <dbReference type="Pfam" id="PF07731"/>
    </source>
</evidence>
<dbReference type="EC" id="1.-.-.-" evidence="7"/>
<dbReference type="PROSITE" id="PS00080">
    <property type="entry name" value="MULTICOPPER_OXIDASE2"/>
    <property type="match status" value="1"/>
</dbReference>
<evidence type="ECO:0000256" key="2">
    <source>
        <dbReference type="ARBA" id="ARBA00023002"/>
    </source>
</evidence>
<dbReference type="InterPro" id="IPR045087">
    <property type="entry name" value="Cu-oxidase_fam"/>
</dbReference>
<feature type="domain" description="Plastocyanin-like" evidence="6">
    <location>
        <begin position="43"/>
        <end position="149"/>
    </location>
</feature>
<dbReference type="Pfam" id="PF07732">
    <property type="entry name" value="Cu-oxidase_3"/>
    <property type="match status" value="1"/>
</dbReference>
<organism evidence="7 8">
    <name type="scientific">Maliponia aquimaris</name>
    <dbReference type="NCBI Taxonomy" id="1673631"/>
    <lineage>
        <taxon>Bacteria</taxon>
        <taxon>Pseudomonadati</taxon>
        <taxon>Pseudomonadota</taxon>
        <taxon>Alphaproteobacteria</taxon>
        <taxon>Rhodobacterales</taxon>
        <taxon>Paracoccaceae</taxon>
        <taxon>Maliponia</taxon>
    </lineage>
</organism>
<dbReference type="InterPro" id="IPR011706">
    <property type="entry name" value="Cu-oxidase_C"/>
</dbReference>
<feature type="chain" id="PRO_5012195704" evidence="3">
    <location>
        <begin position="26"/>
        <end position="433"/>
    </location>
</feature>
<dbReference type="RefSeq" id="WP_306456437.1">
    <property type="nucleotide sequence ID" value="NZ_FXYF01000006.1"/>
</dbReference>
<dbReference type="InterPro" id="IPR001117">
    <property type="entry name" value="Cu-oxidase_2nd"/>
</dbReference>
<keyword evidence="3" id="KW-0732">Signal</keyword>
<dbReference type="PANTHER" id="PTHR11709:SF2">
    <property type="entry name" value="MULTICOPPER OXIDASE LPR1"/>
    <property type="match status" value="1"/>
</dbReference>
<reference evidence="7 8" key="1">
    <citation type="submission" date="2017-05" db="EMBL/GenBank/DDBJ databases">
        <authorList>
            <person name="Song R."/>
            <person name="Chenine A.L."/>
            <person name="Ruprecht R.M."/>
        </authorList>
    </citation>
    <scope>NUCLEOTIDE SEQUENCE [LARGE SCALE GENOMIC DNA]</scope>
    <source>
        <strain evidence="7 8">CECT 8898</strain>
    </source>
</reference>
<keyword evidence="1" id="KW-0479">Metal-binding</keyword>
<feature type="domain" description="Plastocyanin-like" evidence="5">
    <location>
        <begin position="334"/>
        <end position="432"/>
    </location>
</feature>
<evidence type="ECO:0000313" key="7">
    <source>
        <dbReference type="EMBL" id="SMX42107.1"/>
    </source>
</evidence>
<evidence type="ECO:0000259" key="6">
    <source>
        <dbReference type="Pfam" id="PF07732"/>
    </source>
</evidence>
<dbReference type="EMBL" id="FXYF01000006">
    <property type="protein sequence ID" value="SMX42107.1"/>
    <property type="molecule type" value="Genomic_DNA"/>
</dbReference>
<name>A0A238KHE2_9RHOB</name>
<sequence>MLPMTRRQLLASTLAAVALPRVTWAAEPFALTAEPVVAQILDEGDPATPMFGFNGSTPGPELRVSEGERLRVTFRNALADPTAIHWHGIRIDNAMDGVPGMTQAAVGVGESFDYDFVAPDAGTYWYHSHHQSWEQVARGLYGPLIVEETTPPDIDHDITVIVTDWRLEQNGQMMGGFGNMHDFAHAGRLGNFAKVILSRDTVRQGDRVRLRLINTATARIFPVALEGFDGRIVALDGRALPEPREISEITLAPAQRMDLVGDVTAALRFLFPTRDEDYQMGQIALDGERAPRGTPVTALPAGHRPLPGDTPRALSLRMEGGAMGGRHAGDDIWAFNGHSGLPKLPFASFTRGETARLTLVNDTAFPHGIHLHGHHFYELDADGTPGDLRDTTLLMPDESRDILCVFDNPGKWLIHCHMLEHQASGMKTWVEVA</sequence>
<keyword evidence="2 7" id="KW-0560">Oxidoreductase</keyword>
<dbReference type="Pfam" id="PF07731">
    <property type="entry name" value="Cu-oxidase_2"/>
    <property type="match status" value="1"/>
</dbReference>
<dbReference type="SUPFAM" id="SSF49503">
    <property type="entry name" value="Cupredoxins"/>
    <property type="match status" value="3"/>
</dbReference>
<dbReference type="GO" id="GO:0016491">
    <property type="term" value="F:oxidoreductase activity"/>
    <property type="evidence" value="ECO:0007669"/>
    <property type="project" value="UniProtKB-KW"/>
</dbReference>
<dbReference type="InterPro" id="IPR008972">
    <property type="entry name" value="Cupredoxin"/>
</dbReference>
<dbReference type="CDD" id="cd13861">
    <property type="entry name" value="CuRO_1_CumA_like"/>
    <property type="match status" value="1"/>
</dbReference>
<evidence type="ECO:0000256" key="1">
    <source>
        <dbReference type="ARBA" id="ARBA00022723"/>
    </source>
</evidence>
<dbReference type="Gene3D" id="2.60.40.420">
    <property type="entry name" value="Cupredoxins - blue copper proteins"/>
    <property type="match status" value="3"/>
</dbReference>
<dbReference type="PANTHER" id="PTHR11709">
    <property type="entry name" value="MULTI-COPPER OXIDASE"/>
    <property type="match status" value="1"/>
</dbReference>
<dbReference type="Pfam" id="PF00394">
    <property type="entry name" value="Cu-oxidase"/>
    <property type="match status" value="1"/>
</dbReference>
<proteinExistence type="predicted"/>
<protein>
    <submittedName>
        <fullName evidence="7">Multicopper oxidase mco</fullName>
        <ecNumber evidence="7">1.-.-.-</ecNumber>
    </submittedName>
</protein>
<evidence type="ECO:0000313" key="8">
    <source>
        <dbReference type="Proteomes" id="UP000207598"/>
    </source>
</evidence>
<feature type="domain" description="Plastocyanin-like" evidence="4">
    <location>
        <begin position="197"/>
        <end position="260"/>
    </location>
</feature>
<evidence type="ECO:0000259" key="4">
    <source>
        <dbReference type="Pfam" id="PF00394"/>
    </source>
</evidence>
<dbReference type="Proteomes" id="UP000207598">
    <property type="component" value="Unassembled WGS sequence"/>
</dbReference>
<evidence type="ECO:0000256" key="3">
    <source>
        <dbReference type="SAM" id="SignalP"/>
    </source>
</evidence>
<accession>A0A238KHE2</accession>
<dbReference type="InterPro" id="IPR011707">
    <property type="entry name" value="Cu-oxidase-like_N"/>
</dbReference>
<gene>
    <name evidence="7" type="primary">mco_1</name>
    <name evidence="7" type="ORF">MAA8898_02524</name>
</gene>
<feature type="signal peptide" evidence="3">
    <location>
        <begin position="1"/>
        <end position="25"/>
    </location>
</feature>
<dbReference type="AlphaFoldDB" id="A0A238KHE2"/>
<dbReference type="GO" id="GO:0005507">
    <property type="term" value="F:copper ion binding"/>
    <property type="evidence" value="ECO:0007669"/>
    <property type="project" value="InterPro"/>
</dbReference>
<dbReference type="InterPro" id="IPR002355">
    <property type="entry name" value="Cu_oxidase_Cu_BS"/>
</dbReference>